<keyword evidence="4" id="KW-0560">Oxidoreductase</keyword>
<keyword evidence="3 7" id="KW-0479">Metal-binding</keyword>
<organism evidence="8 9">
    <name type="scientific">Cystobacter ferrugineus</name>
    <dbReference type="NCBI Taxonomy" id="83449"/>
    <lineage>
        <taxon>Bacteria</taxon>
        <taxon>Pseudomonadati</taxon>
        <taxon>Myxococcota</taxon>
        <taxon>Myxococcia</taxon>
        <taxon>Myxococcales</taxon>
        <taxon>Cystobacterineae</taxon>
        <taxon>Archangiaceae</taxon>
        <taxon>Cystobacter</taxon>
    </lineage>
</organism>
<comment type="similarity">
    <text evidence="1">Belongs to the cytochrome P450 family.</text>
</comment>
<dbReference type="InterPro" id="IPR036396">
    <property type="entry name" value="Cyt_P450_sf"/>
</dbReference>
<dbReference type="RefSeq" id="WP_071901589.1">
    <property type="nucleotide sequence ID" value="NZ_MPIN01000008.1"/>
</dbReference>
<evidence type="ECO:0000313" key="8">
    <source>
        <dbReference type="EMBL" id="OJH37254.1"/>
    </source>
</evidence>
<dbReference type="EMBL" id="MPIN01000008">
    <property type="protein sequence ID" value="OJH37254.1"/>
    <property type="molecule type" value="Genomic_DNA"/>
</dbReference>
<dbReference type="GO" id="GO:0005506">
    <property type="term" value="F:iron ion binding"/>
    <property type="evidence" value="ECO:0007669"/>
    <property type="project" value="InterPro"/>
</dbReference>
<keyword evidence="5 7" id="KW-0408">Iron</keyword>
<evidence type="ECO:0000256" key="2">
    <source>
        <dbReference type="ARBA" id="ARBA00022617"/>
    </source>
</evidence>
<dbReference type="Proteomes" id="UP000182229">
    <property type="component" value="Unassembled WGS sequence"/>
</dbReference>
<dbReference type="STRING" id="83449.BON30_28520"/>
<dbReference type="InterPro" id="IPR050196">
    <property type="entry name" value="Cytochrome_P450_Monoox"/>
</dbReference>
<dbReference type="PRINTS" id="PR00463">
    <property type="entry name" value="EP450I"/>
</dbReference>
<dbReference type="GO" id="GO:0020037">
    <property type="term" value="F:heme binding"/>
    <property type="evidence" value="ECO:0007669"/>
    <property type="project" value="InterPro"/>
</dbReference>
<dbReference type="PRINTS" id="PR00385">
    <property type="entry name" value="P450"/>
</dbReference>
<sequence>MTDTSAAPRPPVPRIPTGPRGLPFIGVVREAQKDILGWFLRTAAEHGPVAQYRFGLGRAYLVSHPDGIKHVLQDNVKNYTKDHFSYAMVRRVVGDGLLTSQGDTWMKQRRLAQPAFHRARISAMADQMVRATVELSEQWAEAQRTGEPRLGAVDMMSLTLRIVGEALLGTDVRADTEAVGHSFTVITEQTVERFRALRFIPPILPTAYDRAFRDATRSLRQVVTRVIAERRAHPEDRGDLLSMFMLARDEETGERMDDTHLQDEVLTMLLAGHETTANALSWTWALLAQNPDEERTLHAELDAVLGGRPPTAEDIPQLVYTRRVLDETLRLYPPAYALSRKVVEDDVICGYQIRGGSSVDLSAYMTHRLPEFWPDPERFDPDRFTPEKVAARPRYAYFPFLGGPRQCIGNNFALMEGTLILATLAQHHRPRLVEGHTPRPEPVITLRPSGHLPVRITPR</sequence>
<evidence type="ECO:0000313" key="9">
    <source>
        <dbReference type="Proteomes" id="UP000182229"/>
    </source>
</evidence>
<dbReference type="PANTHER" id="PTHR24291:SF50">
    <property type="entry name" value="BIFUNCTIONAL ALBAFLAVENONE MONOOXYGENASE_TERPENE SYNTHASE"/>
    <property type="match status" value="1"/>
</dbReference>
<dbReference type="SUPFAM" id="SSF48264">
    <property type="entry name" value="Cytochrome P450"/>
    <property type="match status" value="1"/>
</dbReference>
<keyword evidence="2 7" id="KW-0349">Heme</keyword>
<name>A0A1L9B4S1_9BACT</name>
<dbReference type="CDD" id="cd20620">
    <property type="entry name" value="CYP132-like"/>
    <property type="match status" value="1"/>
</dbReference>
<evidence type="ECO:0000256" key="3">
    <source>
        <dbReference type="ARBA" id="ARBA00022723"/>
    </source>
</evidence>
<evidence type="ECO:0000256" key="7">
    <source>
        <dbReference type="PIRSR" id="PIRSR602401-1"/>
    </source>
</evidence>
<comment type="cofactor">
    <cofactor evidence="7">
        <name>heme</name>
        <dbReference type="ChEBI" id="CHEBI:30413"/>
    </cofactor>
</comment>
<dbReference type="Pfam" id="PF00067">
    <property type="entry name" value="p450"/>
    <property type="match status" value="1"/>
</dbReference>
<accession>A0A1L9B4S1</accession>
<dbReference type="PANTHER" id="PTHR24291">
    <property type="entry name" value="CYTOCHROME P450 FAMILY 4"/>
    <property type="match status" value="1"/>
</dbReference>
<dbReference type="InterPro" id="IPR002401">
    <property type="entry name" value="Cyt_P450_E_grp-I"/>
</dbReference>
<evidence type="ECO:0000256" key="6">
    <source>
        <dbReference type="ARBA" id="ARBA00023033"/>
    </source>
</evidence>
<keyword evidence="9" id="KW-1185">Reference proteome</keyword>
<dbReference type="OrthoDB" id="9764248at2"/>
<protein>
    <submittedName>
        <fullName evidence="8">Cytochrome P450</fullName>
    </submittedName>
</protein>
<dbReference type="InterPro" id="IPR001128">
    <property type="entry name" value="Cyt_P450"/>
</dbReference>
<evidence type="ECO:0000256" key="5">
    <source>
        <dbReference type="ARBA" id="ARBA00023004"/>
    </source>
</evidence>
<dbReference type="GO" id="GO:0016705">
    <property type="term" value="F:oxidoreductase activity, acting on paired donors, with incorporation or reduction of molecular oxygen"/>
    <property type="evidence" value="ECO:0007669"/>
    <property type="project" value="InterPro"/>
</dbReference>
<evidence type="ECO:0000256" key="1">
    <source>
        <dbReference type="ARBA" id="ARBA00010617"/>
    </source>
</evidence>
<comment type="caution">
    <text evidence="8">The sequence shown here is derived from an EMBL/GenBank/DDBJ whole genome shotgun (WGS) entry which is preliminary data.</text>
</comment>
<feature type="binding site" description="axial binding residue" evidence="7">
    <location>
        <position position="407"/>
    </location>
    <ligand>
        <name>heme</name>
        <dbReference type="ChEBI" id="CHEBI:30413"/>
    </ligand>
    <ligandPart>
        <name>Fe</name>
        <dbReference type="ChEBI" id="CHEBI:18248"/>
    </ligandPart>
</feature>
<gene>
    <name evidence="8" type="ORF">BON30_28520</name>
</gene>
<dbReference type="AlphaFoldDB" id="A0A1L9B4S1"/>
<dbReference type="Gene3D" id="1.10.630.10">
    <property type="entry name" value="Cytochrome P450"/>
    <property type="match status" value="1"/>
</dbReference>
<proteinExistence type="inferred from homology"/>
<reference evidence="9" key="1">
    <citation type="submission" date="2016-11" db="EMBL/GenBank/DDBJ databases">
        <authorList>
            <person name="Shukria A."/>
            <person name="Stevens D.C."/>
        </authorList>
    </citation>
    <scope>NUCLEOTIDE SEQUENCE [LARGE SCALE GENOMIC DNA]</scope>
    <source>
        <strain evidence="9">Cbfe23</strain>
    </source>
</reference>
<reference evidence="8 9" key="2">
    <citation type="submission" date="2016-12" db="EMBL/GenBank/DDBJ databases">
        <title>Draft Genome Sequence of Cystobacter ferrugineus Strain Cbfe23.</title>
        <authorList>
            <person name="Akbar S."/>
            <person name="Dowd S.E."/>
            <person name="Stevens D.C."/>
        </authorList>
    </citation>
    <scope>NUCLEOTIDE SEQUENCE [LARGE SCALE GENOMIC DNA]</scope>
    <source>
        <strain evidence="8 9">Cbfe23</strain>
    </source>
</reference>
<dbReference type="GO" id="GO:0004497">
    <property type="term" value="F:monooxygenase activity"/>
    <property type="evidence" value="ECO:0007669"/>
    <property type="project" value="UniProtKB-KW"/>
</dbReference>
<keyword evidence="6" id="KW-0503">Monooxygenase</keyword>
<evidence type="ECO:0000256" key="4">
    <source>
        <dbReference type="ARBA" id="ARBA00023002"/>
    </source>
</evidence>